<evidence type="ECO:0000256" key="2">
    <source>
        <dbReference type="ARBA" id="ARBA00023157"/>
    </source>
</evidence>
<evidence type="ECO:0000256" key="3">
    <source>
        <dbReference type="PROSITE-ProRule" id="PRU00059"/>
    </source>
</evidence>
<protein>
    <recommendedName>
        <fullName evidence="6">CUB domain-containing protein</fullName>
    </recommendedName>
</protein>
<dbReference type="InterPro" id="IPR000859">
    <property type="entry name" value="CUB_dom"/>
</dbReference>
<dbReference type="AlphaFoldDB" id="A0AAU9FIU6"/>
<dbReference type="Proteomes" id="UP001500889">
    <property type="component" value="Chromosome U"/>
</dbReference>
<evidence type="ECO:0000256" key="1">
    <source>
        <dbReference type="ARBA" id="ARBA00022737"/>
    </source>
</evidence>
<feature type="signal peptide" evidence="5">
    <location>
        <begin position="1"/>
        <end position="22"/>
    </location>
</feature>
<proteinExistence type="predicted"/>
<organism evidence="7 8">
    <name type="scientific">Drosophila madeirensis</name>
    <name type="common">Fruit fly</name>
    <dbReference type="NCBI Taxonomy" id="30013"/>
    <lineage>
        <taxon>Eukaryota</taxon>
        <taxon>Metazoa</taxon>
        <taxon>Ecdysozoa</taxon>
        <taxon>Arthropoda</taxon>
        <taxon>Hexapoda</taxon>
        <taxon>Insecta</taxon>
        <taxon>Pterygota</taxon>
        <taxon>Neoptera</taxon>
        <taxon>Endopterygota</taxon>
        <taxon>Diptera</taxon>
        <taxon>Brachycera</taxon>
        <taxon>Muscomorpha</taxon>
        <taxon>Ephydroidea</taxon>
        <taxon>Drosophilidae</taxon>
        <taxon>Drosophila</taxon>
        <taxon>Sophophora</taxon>
    </lineage>
</organism>
<dbReference type="FunFam" id="2.60.120.290:FF:000075">
    <property type="entry name" value="Blast:Cubilin"/>
    <property type="match status" value="1"/>
</dbReference>
<dbReference type="SUPFAM" id="SSF49854">
    <property type="entry name" value="Spermadhesin, CUB domain"/>
    <property type="match status" value="1"/>
</dbReference>
<keyword evidence="1" id="KW-0677">Repeat</keyword>
<keyword evidence="2" id="KW-1015">Disulfide bond</keyword>
<dbReference type="EMBL" id="AP029264">
    <property type="protein sequence ID" value="BFF95687.1"/>
    <property type="molecule type" value="Genomic_DNA"/>
</dbReference>
<reference evidence="7 8" key="1">
    <citation type="submission" date="2024-02" db="EMBL/GenBank/DDBJ databases">
        <title>A chromosome-level genome assembly of Drosophila madeirensis, a fruit fly species endemic to Madeira island.</title>
        <authorList>
            <person name="Tomihara K."/>
            <person name="Llopart A."/>
            <person name="Yamamoto D."/>
        </authorList>
    </citation>
    <scope>NUCLEOTIDE SEQUENCE [LARGE SCALE GENOMIC DNA]</scope>
    <source>
        <strain evidence="7 8">RF1</strain>
    </source>
</reference>
<dbReference type="PROSITE" id="PS01180">
    <property type="entry name" value="CUB"/>
    <property type="match status" value="1"/>
</dbReference>
<feature type="domain" description="CUB" evidence="6">
    <location>
        <begin position="17"/>
        <end position="148"/>
    </location>
</feature>
<accession>A0AAU9FIU6</accession>
<dbReference type="InterPro" id="IPR035914">
    <property type="entry name" value="Sperma_CUB_dom_sf"/>
</dbReference>
<dbReference type="PANTHER" id="PTHR24251">
    <property type="entry name" value="OVOCHYMASE-RELATED"/>
    <property type="match status" value="1"/>
</dbReference>
<feature type="compositionally biased region" description="Low complexity" evidence="4">
    <location>
        <begin position="195"/>
        <end position="205"/>
    </location>
</feature>
<gene>
    <name evidence="7" type="ORF">DMAD_13036</name>
</gene>
<dbReference type="Gene3D" id="2.60.120.290">
    <property type="entry name" value="Spermadhesin, CUB domain"/>
    <property type="match status" value="2"/>
</dbReference>
<comment type="caution">
    <text evidence="3">Lacks conserved residue(s) required for the propagation of feature annotation.</text>
</comment>
<feature type="chain" id="PRO_5043908349" description="CUB domain-containing protein" evidence="5">
    <location>
        <begin position="23"/>
        <end position="716"/>
    </location>
</feature>
<evidence type="ECO:0000256" key="5">
    <source>
        <dbReference type="SAM" id="SignalP"/>
    </source>
</evidence>
<dbReference type="SMART" id="SM00042">
    <property type="entry name" value="CUB"/>
    <property type="match status" value="1"/>
</dbReference>
<evidence type="ECO:0000313" key="8">
    <source>
        <dbReference type="Proteomes" id="UP001500889"/>
    </source>
</evidence>
<name>A0AAU9FIU6_DROMD</name>
<feature type="region of interest" description="Disordered" evidence="4">
    <location>
        <begin position="187"/>
        <end position="206"/>
    </location>
</feature>
<keyword evidence="8" id="KW-1185">Reference proteome</keyword>
<evidence type="ECO:0000313" key="7">
    <source>
        <dbReference type="EMBL" id="BFF95687.1"/>
    </source>
</evidence>
<evidence type="ECO:0000259" key="6">
    <source>
        <dbReference type="PROSITE" id="PS01180"/>
    </source>
</evidence>
<keyword evidence="5" id="KW-0732">Signal</keyword>
<dbReference type="CDD" id="cd00041">
    <property type="entry name" value="CUB"/>
    <property type="match status" value="1"/>
</dbReference>
<sequence length="716" mass="80210">MKLQQLPGLLFVLNLLCRGLLAAVHDELPQCGLHGIYRQRQSLIESPNYPDNYPVNTCWDYVIRSPYRCPTKFHIQFLDFKLELSEKCSRDYLAIGLENDGEDMDVLCGQVLGIKKYHTPDGVLRLRFLSDDSPWTTGGGFRLLVTRLACEREDLAARGLEEDSEDQVVVDDVDTVQVSAKLPSKKQHLHHHHLLQPQKPQQPQQEALNFTQLSPWGLNVGWPPFYTQGAAPGGFYVPPVGVSPPCLPQQQQNRQQQQQQLLQQQQQFLQQQQYLQQQQLLQQSPLQQQQLLQQQQQQRQLQQQFQQQNPLQQQQLLQQQQQFPQQQQQLPLISDQYQTSAFQPPKVTLKDYDSSSVQQFGGSLDLCCSSSFNQNHFYLSSPGFPRTVLNALLPNQQRDCVFHIEKSSPNVCRLRIQFKFFDFGQNAGGIGSGLAGGIGGGVAGGGFGGGSFGAGGLGAQQSCTGDFLELDGQRYCGCRSGYVHKSHWAQGRKALRMRMGQSGSSTSNGFLLEIYQDQDSDGCRQDQGAAFGLGLQQQQQPQAGLGLGLGLGIWPQGGYLQGPSPVGYPALQQPLHPQMWPLQGGYLNGGGYPLPYRQTRRVSWARGLDEHQPSRVVETNSTRKEFYYFDGDEAFARSALDDEEDKLPVGVTVQPQAQAQTQPQSLPQSQLVTKAFEQSSCTFDYMEVLKLSVDTLWLTKPLCFSPLRSWFPNIFG</sequence>
<evidence type="ECO:0000256" key="4">
    <source>
        <dbReference type="SAM" id="MobiDB-lite"/>
    </source>
</evidence>
<dbReference type="Pfam" id="PF00431">
    <property type="entry name" value="CUB"/>
    <property type="match status" value="1"/>
</dbReference>